<feature type="domain" description="Crinkler effector protein N-terminal" evidence="4">
    <location>
        <begin position="1"/>
        <end position="57"/>
    </location>
</feature>
<evidence type="ECO:0000313" key="5">
    <source>
        <dbReference type="EMBL" id="KAF8414553.1"/>
    </source>
</evidence>
<reference evidence="5" key="2">
    <citation type="journal article" date="2020" name="Nat. Commun.">
        <title>Large-scale genome sequencing of mycorrhizal fungi provides insights into the early evolution of symbiotic traits.</title>
        <authorList>
            <person name="Miyauchi S."/>
            <person name="Kiss E."/>
            <person name="Kuo A."/>
            <person name="Drula E."/>
            <person name="Kohler A."/>
            <person name="Sanchez-Garcia M."/>
            <person name="Morin E."/>
            <person name="Andreopoulos B."/>
            <person name="Barry K.W."/>
            <person name="Bonito G."/>
            <person name="Buee M."/>
            <person name="Carver A."/>
            <person name="Chen C."/>
            <person name="Cichocki N."/>
            <person name="Clum A."/>
            <person name="Culley D."/>
            <person name="Crous P.W."/>
            <person name="Fauchery L."/>
            <person name="Girlanda M."/>
            <person name="Hayes R.D."/>
            <person name="Keri Z."/>
            <person name="LaButti K."/>
            <person name="Lipzen A."/>
            <person name="Lombard V."/>
            <person name="Magnuson J."/>
            <person name="Maillard F."/>
            <person name="Murat C."/>
            <person name="Nolan M."/>
            <person name="Ohm R.A."/>
            <person name="Pangilinan J."/>
            <person name="Pereira M.F."/>
            <person name="Perotto S."/>
            <person name="Peter M."/>
            <person name="Pfister S."/>
            <person name="Riley R."/>
            <person name="Sitrit Y."/>
            <person name="Stielow J.B."/>
            <person name="Szollosi G."/>
            <person name="Zifcakova L."/>
            <person name="Stursova M."/>
            <person name="Spatafora J.W."/>
            <person name="Tedersoo L."/>
            <person name="Vaario L.M."/>
            <person name="Yamada A."/>
            <person name="Yan M."/>
            <person name="Wang P."/>
            <person name="Xu J."/>
            <person name="Bruns T."/>
            <person name="Baldrian P."/>
            <person name="Vilgalys R."/>
            <person name="Dunand C."/>
            <person name="Henrissat B."/>
            <person name="Grigoriev I.V."/>
            <person name="Hibbett D."/>
            <person name="Nagy L.G."/>
            <person name="Martin F.M."/>
        </authorList>
    </citation>
    <scope>NUCLEOTIDE SEQUENCE</scope>
    <source>
        <strain evidence="5">BED1</strain>
    </source>
</reference>
<feature type="non-terminal residue" evidence="5">
    <location>
        <position position="62"/>
    </location>
</feature>
<dbReference type="EMBL" id="WHUW01000487">
    <property type="protein sequence ID" value="KAF8414553.1"/>
    <property type="molecule type" value="Genomic_DNA"/>
</dbReference>
<evidence type="ECO:0000313" key="6">
    <source>
        <dbReference type="Proteomes" id="UP001194468"/>
    </source>
</evidence>
<evidence type="ECO:0000256" key="1">
    <source>
        <dbReference type="ARBA" id="ARBA00004340"/>
    </source>
</evidence>
<proteinExistence type="predicted"/>
<sequence length="62" mass="7009">KIVCWLRGVTLDSRFEVESSQLETIYDLKKAIKNKNPVALRNVDAATLSLFRISGADDELQE</sequence>
<keyword evidence="6" id="KW-1185">Reference proteome</keyword>
<reference evidence="5" key="1">
    <citation type="submission" date="2019-10" db="EMBL/GenBank/DDBJ databases">
        <authorList>
            <consortium name="DOE Joint Genome Institute"/>
            <person name="Kuo A."/>
            <person name="Miyauchi S."/>
            <person name="Kiss E."/>
            <person name="Drula E."/>
            <person name="Kohler A."/>
            <person name="Sanchez-Garcia M."/>
            <person name="Andreopoulos B."/>
            <person name="Barry K.W."/>
            <person name="Bonito G."/>
            <person name="Buee M."/>
            <person name="Carver A."/>
            <person name="Chen C."/>
            <person name="Cichocki N."/>
            <person name="Clum A."/>
            <person name="Culley D."/>
            <person name="Crous P.W."/>
            <person name="Fauchery L."/>
            <person name="Girlanda M."/>
            <person name="Hayes R."/>
            <person name="Keri Z."/>
            <person name="LaButti K."/>
            <person name="Lipzen A."/>
            <person name="Lombard V."/>
            <person name="Magnuson J."/>
            <person name="Maillard F."/>
            <person name="Morin E."/>
            <person name="Murat C."/>
            <person name="Nolan M."/>
            <person name="Ohm R."/>
            <person name="Pangilinan J."/>
            <person name="Pereira M."/>
            <person name="Perotto S."/>
            <person name="Peter M."/>
            <person name="Riley R."/>
            <person name="Sitrit Y."/>
            <person name="Stielow B."/>
            <person name="Szollosi G."/>
            <person name="Zifcakova L."/>
            <person name="Stursova M."/>
            <person name="Spatafora J.W."/>
            <person name="Tedersoo L."/>
            <person name="Vaario L.-M."/>
            <person name="Yamada A."/>
            <person name="Yan M."/>
            <person name="Wang P."/>
            <person name="Xu J."/>
            <person name="Bruns T."/>
            <person name="Baldrian P."/>
            <person name="Vilgalys R."/>
            <person name="Henrissat B."/>
            <person name="Grigoriev I.V."/>
            <person name="Hibbett D."/>
            <person name="Nagy L.G."/>
            <person name="Martin F.M."/>
        </authorList>
    </citation>
    <scope>NUCLEOTIDE SEQUENCE</scope>
    <source>
        <strain evidence="5">BED1</strain>
    </source>
</reference>
<dbReference type="AlphaFoldDB" id="A0AAD4G571"/>
<protein>
    <recommendedName>
        <fullName evidence="4">Crinkler effector protein N-terminal domain-containing protein</fullName>
    </recommendedName>
</protein>
<evidence type="ECO:0000256" key="2">
    <source>
        <dbReference type="ARBA" id="ARBA00004613"/>
    </source>
</evidence>
<dbReference type="Pfam" id="PF20147">
    <property type="entry name" value="Crinkler"/>
    <property type="match status" value="1"/>
</dbReference>
<dbReference type="Proteomes" id="UP001194468">
    <property type="component" value="Unassembled WGS sequence"/>
</dbReference>
<comment type="subcellular location">
    <subcellularLocation>
        <location evidence="1">Host cell</location>
    </subcellularLocation>
    <subcellularLocation>
        <location evidence="2">Secreted</location>
    </subcellularLocation>
</comment>
<feature type="non-terminal residue" evidence="5">
    <location>
        <position position="1"/>
    </location>
</feature>
<organism evidence="5 6">
    <name type="scientific">Boletus edulis BED1</name>
    <dbReference type="NCBI Taxonomy" id="1328754"/>
    <lineage>
        <taxon>Eukaryota</taxon>
        <taxon>Fungi</taxon>
        <taxon>Dikarya</taxon>
        <taxon>Basidiomycota</taxon>
        <taxon>Agaricomycotina</taxon>
        <taxon>Agaricomycetes</taxon>
        <taxon>Agaricomycetidae</taxon>
        <taxon>Boletales</taxon>
        <taxon>Boletineae</taxon>
        <taxon>Boletaceae</taxon>
        <taxon>Boletoideae</taxon>
        <taxon>Boletus</taxon>
    </lineage>
</organism>
<gene>
    <name evidence="5" type="ORF">L210DRAFT_3322874</name>
</gene>
<comment type="caution">
    <text evidence="5">The sequence shown here is derived from an EMBL/GenBank/DDBJ whole genome shotgun (WGS) entry which is preliminary data.</text>
</comment>
<accession>A0AAD4G571</accession>
<name>A0AAD4G571_BOLED</name>
<keyword evidence="3" id="KW-0964">Secreted</keyword>
<evidence type="ECO:0000259" key="4">
    <source>
        <dbReference type="Pfam" id="PF20147"/>
    </source>
</evidence>
<dbReference type="GO" id="GO:0043657">
    <property type="term" value="C:host cell"/>
    <property type="evidence" value="ECO:0007669"/>
    <property type="project" value="UniProtKB-SubCell"/>
</dbReference>
<dbReference type="InterPro" id="IPR045379">
    <property type="entry name" value="Crinkler_N"/>
</dbReference>
<evidence type="ECO:0000256" key="3">
    <source>
        <dbReference type="ARBA" id="ARBA00022525"/>
    </source>
</evidence>
<dbReference type="GO" id="GO:0005576">
    <property type="term" value="C:extracellular region"/>
    <property type="evidence" value="ECO:0007669"/>
    <property type="project" value="UniProtKB-SubCell"/>
</dbReference>